<dbReference type="EMBL" id="QQSY01000001">
    <property type="protein sequence ID" value="RDI99356.1"/>
    <property type="molecule type" value="Genomic_DNA"/>
</dbReference>
<gene>
    <name evidence="2" type="ORF">DVT68_00380</name>
</gene>
<dbReference type="Pfam" id="PF17765">
    <property type="entry name" value="MLTR_LBD"/>
    <property type="match status" value="1"/>
</dbReference>
<evidence type="ECO:0000259" key="1">
    <source>
        <dbReference type="PROSITE" id="PS50943"/>
    </source>
</evidence>
<dbReference type="SUPFAM" id="SSF47413">
    <property type="entry name" value="lambda repressor-like DNA-binding domains"/>
    <property type="match status" value="1"/>
</dbReference>
<protein>
    <submittedName>
        <fullName evidence="2">XRE family transcriptional regulator</fullName>
    </submittedName>
</protein>
<dbReference type="InterPro" id="IPR010982">
    <property type="entry name" value="Lambda_DNA-bd_dom_sf"/>
</dbReference>
<dbReference type="SMART" id="SM00530">
    <property type="entry name" value="HTH_XRE"/>
    <property type="match status" value="1"/>
</dbReference>
<dbReference type="PANTHER" id="PTHR35010:SF4">
    <property type="entry name" value="BLL5781 PROTEIN"/>
    <property type="match status" value="1"/>
</dbReference>
<comment type="caution">
    <text evidence="2">The sequence shown here is derived from an EMBL/GenBank/DDBJ whole genome shotgun (WGS) entry which is preliminary data.</text>
</comment>
<dbReference type="GO" id="GO:0003677">
    <property type="term" value="F:DNA binding"/>
    <property type="evidence" value="ECO:0007669"/>
    <property type="project" value="InterPro"/>
</dbReference>
<dbReference type="Pfam" id="PF01381">
    <property type="entry name" value="HTH_3"/>
    <property type="match status" value="1"/>
</dbReference>
<dbReference type="Proteomes" id="UP000254711">
    <property type="component" value="Unassembled WGS sequence"/>
</dbReference>
<dbReference type="Gene3D" id="3.30.450.180">
    <property type="match status" value="1"/>
</dbReference>
<reference evidence="2 3" key="1">
    <citation type="submission" date="2018-07" db="EMBL/GenBank/DDBJ databases">
        <title>Dyella solisilvae sp. nov., isolated from the pine and broad-leaved mixed forest soil.</title>
        <authorList>
            <person name="Gao Z."/>
            <person name="Qiu L."/>
        </authorList>
    </citation>
    <scope>NUCLEOTIDE SEQUENCE [LARGE SCALE GENOMIC DNA]</scope>
    <source>
        <strain evidence="2 3">DHG54</strain>
    </source>
</reference>
<feature type="domain" description="HTH cro/C1-type" evidence="1">
    <location>
        <begin position="22"/>
        <end position="76"/>
    </location>
</feature>
<dbReference type="PANTHER" id="PTHR35010">
    <property type="entry name" value="BLL4672 PROTEIN-RELATED"/>
    <property type="match status" value="1"/>
</dbReference>
<organism evidence="2 3">
    <name type="scientific">Dyella solisilvae</name>
    <dbReference type="NCBI Taxonomy" id="1920168"/>
    <lineage>
        <taxon>Bacteria</taxon>
        <taxon>Pseudomonadati</taxon>
        <taxon>Pseudomonadota</taxon>
        <taxon>Gammaproteobacteria</taxon>
        <taxon>Lysobacterales</taxon>
        <taxon>Rhodanobacteraceae</taxon>
        <taxon>Dyella</taxon>
    </lineage>
</organism>
<dbReference type="PROSITE" id="PS50943">
    <property type="entry name" value="HTH_CROC1"/>
    <property type="match status" value="1"/>
</dbReference>
<dbReference type="InterPro" id="IPR041413">
    <property type="entry name" value="MLTR_LBD"/>
</dbReference>
<keyword evidence="3" id="KW-1185">Reference proteome</keyword>
<dbReference type="InterPro" id="IPR001387">
    <property type="entry name" value="Cro/C1-type_HTH"/>
</dbReference>
<dbReference type="OrthoDB" id="2959414at2"/>
<dbReference type="CDD" id="cd00093">
    <property type="entry name" value="HTH_XRE"/>
    <property type="match status" value="1"/>
</dbReference>
<dbReference type="Gene3D" id="1.10.260.40">
    <property type="entry name" value="lambda repressor-like DNA-binding domains"/>
    <property type="match status" value="1"/>
</dbReference>
<dbReference type="AlphaFoldDB" id="A0A370K9M8"/>
<evidence type="ECO:0000313" key="2">
    <source>
        <dbReference type="EMBL" id="RDI99356.1"/>
    </source>
</evidence>
<sequence>MNAAHPERTQSALAQNELGVLLRYWRRTRGKSQLEVSLDTGISQRHISFIESGRSVPSRQTLTDMAQALDVPFRERNALLQAAGYAAMYSDGPLDAAEMQGIYKALDRMLGQHAPFPALVMDRYWNILLANESTPRFFGCFIDMSLHPKPRNMLHLIFDPKGMRPFVANWDQAARSLIQRVKGESIGRVIDDKTRELLQALGAYPDVKPQWMAATDLGQAPRSPVIPLSFIKDGTTMNYFSMVTTVGTPQTIGAQELRVECLFPTDEATEKRHLQMLAN</sequence>
<evidence type="ECO:0000313" key="3">
    <source>
        <dbReference type="Proteomes" id="UP000254711"/>
    </source>
</evidence>
<name>A0A370K9M8_9GAMM</name>
<accession>A0A370K9M8</accession>
<proteinExistence type="predicted"/>
<dbReference type="RefSeq" id="WP_114823098.1">
    <property type="nucleotide sequence ID" value="NZ_QQSY01000001.1"/>
</dbReference>